<keyword evidence="2" id="KW-1185">Reference proteome</keyword>
<accession>A0A8X6Y2I8</accession>
<evidence type="ECO:0000313" key="2">
    <source>
        <dbReference type="Proteomes" id="UP000886998"/>
    </source>
</evidence>
<sequence>TTVTGHVYLGMLENFADPQILPGFLFQKDGAPPHYHGDASAFLSRAF</sequence>
<name>A0A8X6Y2I8_9ARAC</name>
<feature type="non-terminal residue" evidence="1">
    <location>
        <position position="1"/>
    </location>
</feature>
<dbReference type="Proteomes" id="UP000886998">
    <property type="component" value="Unassembled WGS sequence"/>
</dbReference>
<organism evidence="1 2">
    <name type="scientific">Trichonephila inaurata madagascariensis</name>
    <dbReference type="NCBI Taxonomy" id="2747483"/>
    <lineage>
        <taxon>Eukaryota</taxon>
        <taxon>Metazoa</taxon>
        <taxon>Ecdysozoa</taxon>
        <taxon>Arthropoda</taxon>
        <taxon>Chelicerata</taxon>
        <taxon>Arachnida</taxon>
        <taxon>Araneae</taxon>
        <taxon>Araneomorphae</taxon>
        <taxon>Entelegynae</taxon>
        <taxon>Araneoidea</taxon>
        <taxon>Nephilidae</taxon>
        <taxon>Trichonephila</taxon>
        <taxon>Trichonephila inaurata</taxon>
    </lineage>
</organism>
<comment type="caution">
    <text evidence="1">The sequence shown here is derived from an EMBL/GenBank/DDBJ whole genome shotgun (WGS) entry which is preliminary data.</text>
</comment>
<dbReference type="EMBL" id="BMAV01014637">
    <property type="protein sequence ID" value="GFY63167.1"/>
    <property type="molecule type" value="Genomic_DNA"/>
</dbReference>
<dbReference type="AlphaFoldDB" id="A0A8X6Y2I8"/>
<protein>
    <submittedName>
        <fullName evidence="1">Uncharacterized protein</fullName>
    </submittedName>
</protein>
<reference evidence="1" key="1">
    <citation type="submission" date="2020-08" db="EMBL/GenBank/DDBJ databases">
        <title>Multicomponent nature underlies the extraordinary mechanical properties of spider dragline silk.</title>
        <authorList>
            <person name="Kono N."/>
            <person name="Nakamura H."/>
            <person name="Mori M."/>
            <person name="Yoshida Y."/>
            <person name="Ohtoshi R."/>
            <person name="Malay A.D."/>
            <person name="Moran D.A.P."/>
            <person name="Tomita M."/>
            <person name="Numata K."/>
            <person name="Arakawa K."/>
        </authorList>
    </citation>
    <scope>NUCLEOTIDE SEQUENCE</scope>
</reference>
<evidence type="ECO:0000313" key="1">
    <source>
        <dbReference type="EMBL" id="GFY63167.1"/>
    </source>
</evidence>
<gene>
    <name evidence="1" type="ORF">TNIN_347961</name>
</gene>
<dbReference type="OrthoDB" id="10024802at2759"/>
<proteinExistence type="predicted"/>